<dbReference type="Pfam" id="PF00623">
    <property type="entry name" value="RNA_pol_Rpb1_2"/>
    <property type="match status" value="1"/>
</dbReference>
<dbReference type="EC" id="2.7.7.6" evidence="6"/>
<evidence type="ECO:0000256" key="5">
    <source>
        <dbReference type="ARBA" id="ARBA00048552"/>
    </source>
</evidence>
<dbReference type="InterPro" id="IPR007066">
    <property type="entry name" value="RNA_pol_Rpb1_3"/>
</dbReference>
<dbReference type="Gene3D" id="4.10.860.120">
    <property type="entry name" value="RNA polymerase II, clamp domain"/>
    <property type="match status" value="1"/>
</dbReference>
<dbReference type="Gene3D" id="1.10.132.30">
    <property type="match status" value="1"/>
</dbReference>
<organism evidence="9 10">
    <name type="scientific">Sphagnum jensenii</name>
    <dbReference type="NCBI Taxonomy" id="128206"/>
    <lineage>
        <taxon>Eukaryota</taxon>
        <taxon>Viridiplantae</taxon>
        <taxon>Streptophyta</taxon>
        <taxon>Embryophyta</taxon>
        <taxon>Bryophyta</taxon>
        <taxon>Sphagnophytina</taxon>
        <taxon>Sphagnopsida</taxon>
        <taxon>Sphagnales</taxon>
        <taxon>Sphagnaceae</taxon>
        <taxon>Sphagnum</taxon>
    </lineage>
</organism>
<dbReference type="Gene3D" id="3.30.1490.180">
    <property type="entry name" value="RNA polymerase ii"/>
    <property type="match status" value="1"/>
</dbReference>
<feature type="compositionally biased region" description="Gly residues" evidence="7">
    <location>
        <begin position="1592"/>
        <end position="1605"/>
    </location>
</feature>
<keyword evidence="1 6" id="KW-0240">DNA-directed RNA polymerase</keyword>
<sequence length="1947" mass="213797">MELSILPKMQPPDPPLAELVGIQFGMLAAKEIINFSVLEKGKSVRTPKELWDPRLGQPVEDRCATCGGRNTDECTGHFAHVDLSQPIFHPNHMRLLQHVLQKICLGCGVPLVKKKKVPSLSAGVILKPTLCYPPVKVKIMPVRGKKKDELSQVLSMEIGAKTDNVASDYWGFVELTSKSYDLDFAPPRQRDLLPFEALRILKKIPEDSIGCLGMHKSVARPEALVMERVPVPPICTRTPDMKYVSNTTSDRATRSLQTLVNEVARIRSTRSGKPTWRAGRDEFKLLQSITANYFRERGAPKVYIYVFIFSALVAEIGDDYRWTKDWFTQNILGKSGNSTARAVITGDPAIAVDEIAIPDAISRELTVPERVTKWNQKRLQDCVDRTQMLEVRRGIGATSLIRNGEFIRLHATTTKQLEIGDLVNRHLQDGDYVYVNRPPSVHKHSLMALRVVLHPGMVIAINPFICPPFGADFDGDIFHIFVPQSVEAMVELKELMTVQQQIICSQGGLPLLGLTQDTLLAAHLMTCQKVFLDKVSMDQLQMWSSAAVVPEAAILKSPKGGPLWTGEQLYSLTLPAGVDFHTLDGEVLIRNGEILKTGFSSKWLQKGRNSLIDAICDQSGPEAVVEYLNSAKGLLHAWLDSNGFSTGLTDFLVTSNAEERRSMLQRVSVDCLQRAKEQSINTLQISSLSNKVQMLESIAIKAFRASMAGMGNIVQESSVSRNSLFSMVKAGSTKASMSKLLDQIACMGLQLYKGEHMLPFSRVLNNSAPLESQLQEWWEDHGLVQNSLVDGLTAFQLFNHVIANRTSILRKHVEVVQPGTLFKVLMLFLRDLHVGYDGTVRSQCGQKVVQFCYGGARARHRRSCKEDPDLRWKVSYLAGEPVGVLAATALSQPAYESMLDAPHHSGWKIRPLELVQETLYPREKGDPKAVDRRAILRLTHCDCSKSSCLERRVLRVQNQLRRIILKTLAQTSIIEYWDATNERKAGVNGAALRLGSPWLGHIHISKEVLQQHELTMTKIVGKLQRKFSILRPITKKNPLGQIFFCHSEFCDVSCGLCIHFSPKLPKKMQNQYDDDEYNHSLLELMKKIRDRILPALLECTIKGDERLESVKIVQEDCTWPSWHPKTAGVVRPGEEELVLEVVATSSVQQKSKRDMAWNAVMEACVPVMEEVDWQRSMPYSIQEMKHALGIEVAYQMVVQRVALALEETAPHTYREHIKLIGDMMTYSGDANGFTFSGFRDMIKSAHISAPFTEAAYQKPIRNFLDAAAKGAMDSLESVMTSCVWGREAPLGTGTKIELRWQPLHEDLQASRIAEYMFNSTFMDINLYLLFTQSLPDYMENEEEQGIDEQAGFSPRQSPIQGDDENDPWGAVVNNTMEDNSDGAGGGWAASKADKEGRGGWGAVESGKGSGGGGSDWDTVGDDDKSCKGGGGWERTGDLQVSARKKGVDKAEGDWGAVNNECKDGGGNWGPSDVTVSGVEVAVDEDGGGWGAVTHSEQVSEEGGWDNVGDSKKKIPRDGHKSAGSDGKDNVGDWLRSSVKGNRKGDDQEERSWGAVHNGKGGGDTWGSMEPVPEEQGWEGELAARKEEASCSGWGGTVGSGDGWEGFGDAPSHAKTTHNNKSEKQSRDLGLLESCANSDAAGWGELSTQKDENGWGTTVATTKGSGDEDPWSSVASTGNEGDGWDAIAAGPGKSVSGEQDANDGWGAQDTPPKKLMASSGGYGRESEEASQVSWGGKEERGAESQVVNEDGWASIGTSTEAANDDGAEGGWASVGTPTQTKNSSAGDGWGSMDPISQNSAVGPFGPSNGGPTPRPPRREPECKDIDTLVRSLRSILQNLTYENGARISAQHNALVQEVVVHHPKYTEKAGCGIAYIKVDKHPNFPDSRCFWIVREDGTETDFSYHKCLKEKAAKEFPDFVEKYDTTYTGKSRGPAAAAPPPPPPPANL</sequence>
<feature type="domain" description="RNA polymerase N-terminal" evidence="8">
    <location>
        <begin position="222"/>
        <end position="526"/>
    </location>
</feature>
<keyword evidence="2 6" id="KW-0808">Transferase</keyword>
<dbReference type="Gene3D" id="6.20.50.80">
    <property type="match status" value="1"/>
</dbReference>
<dbReference type="SMART" id="SM00663">
    <property type="entry name" value="RPOLA_N"/>
    <property type="match status" value="1"/>
</dbReference>
<comment type="function">
    <text evidence="6">DNA-dependent RNA polymerase catalyzes the transcription of DNA into RNA using the four ribonucleoside triphosphates as substrates.</text>
</comment>
<dbReference type="Pfam" id="PF04983">
    <property type="entry name" value="RNA_pol_Rpb1_3"/>
    <property type="match status" value="1"/>
</dbReference>
<evidence type="ECO:0000256" key="1">
    <source>
        <dbReference type="ARBA" id="ARBA00022478"/>
    </source>
</evidence>
<dbReference type="PANTHER" id="PTHR19376">
    <property type="entry name" value="DNA-DIRECTED RNA POLYMERASE"/>
    <property type="match status" value="1"/>
</dbReference>
<gene>
    <name evidence="9" type="ORF">CSSPJE1EN1_LOCUS6875</name>
</gene>
<dbReference type="Gene3D" id="1.10.274.100">
    <property type="entry name" value="RNA polymerase Rpb1, domain 3"/>
    <property type="match status" value="1"/>
</dbReference>
<dbReference type="Pfam" id="PF11523">
    <property type="entry name" value="DUF3223"/>
    <property type="match status" value="1"/>
</dbReference>
<protein>
    <recommendedName>
        <fullName evidence="6">DNA-directed RNA polymerase subunit</fullName>
        <ecNumber evidence="6">2.7.7.6</ecNumber>
    </recommendedName>
</protein>
<evidence type="ECO:0000259" key="8">
    <source>
        <dbReference type="SMART" id="SM00663"/>
    </source>
</evidence>
<dbReference type="SUPFAM" id="SSF64484">
    <property type="entry name" value="beta and beta-prime subunits of DNA dependent RNA-polymerase"/>
    <property type="match status" value="1"/>
</dbReference>
<dbReference type="InterPro" id="IPR038120">
    <property type="entry name" value="Rpb1_funnel_sf"/>
</dbReference>
<name>A0ABP0W3P6_9BRYO</name>
<evidence type="ECO:0000256" key="7">
    <source>
        <dbReference type="SAM" id="MobiDB-lite"/>
    </source>
</evidence>
<feature type="region of interest" description="Disordered" evidence="7">
    <location>
        <begin position="1342"/>
        <end position="1628"/>
    </location>
</feature>
<evidence type="ECO:0000256" key="4">
    <source>
        <dbReference type="ARBA" id="ARBA00023163"/>
    </source>
</evidence>
<evidence type="ECO:0000256" key="2">
    <source>
        <dbReference type="ARBA" id="ARBA00022679"/>
    </source>
</evidence>
<dbReference type="Gene3D" id="2.40.40.20">
    <property type="match status" value="1"/>
</dbReference>
<feature type="compositionally biased region" description="Pro residues" evidence="7">
    <location>
        <begin position="1936"/>
        <end position="1947"/>
    </location>
</feature>
<evidence type="ECO:0000256" key="6">
    <source>
        <dbReference type="RuleBase" id="RU004279"/>
    </source>
</evidence>
<dbReference type="InterPro" id="IPR042102">
    <property type="entry name" value="RNA_pol_Rpb1_3_sf"/>
</dbReference>
<keyword evidence="10" id="KW-1185">Reference proteome</keyword>
<accession>A0ABP0W3P6</accession>
<proteinExistence type="inferred from homology"/>
<dbReference type="CDD" id="cd02737">
    <property type="entry name" value="RNAP_IV_NRPD1_C"/>
    <property type="match status" value="1"/>
</dbReference>
<dbReference type="Pfam" id="PF04998">
    <property type="entry name" value="RNA_pol_Rpb1_5"/>
    <property type="match status" value="1"/>
</dbReference>
<evidence type="ECO:0000256" key="3">
    <source>
        <dbReference type="ARBA" id="ARBA00022695"/>
    </source>
</evidence>
<dbReference type="Pfam" id="PF04997">
    <property type="entry name" value="RNA_pol_Rpb1_1"/>
    <property type="match status" value="1"/>
</dbReference>
<comment type="similarity">
    <text evidence="6">Belongs to the RNA polymerase beta' chain family.</text>
</comment>
<dbReference type="PANTHER" id="PTHR19376:SF36">
    <property type="entry name" value="DNA-DIRECTED RNA POLYMERASE IV SUBUNIT 1"/>
    <property type="match status" value="1"/>
</dbReference>
<keyword evidence="4 6" id="KW-0804">Transcription</keyword>
<dbReference type="InterPro" id="IPR040402">
    <property type="entry name" value="NRPD1_C"/>
</dbReference>
<feature type="region of interest" description="Disordered" evidence="7">
    <location>
        <begin position="1924"/>
        <end position="1947"/>
    </location>
</feature>
<dbReference type="InterPro" id="IPR044893">
    <property type="entry name" value="RNA_pol_Rpb1_clamp_domain"/>
</dbReference>
<evidence type="ECO:0000313" key="10">
    <source>
        <dbReference type="Proteomes" id="UP001497444"/>
    </source>
</evidence>
<evidence type="ECO:0000313" key="9">
    <source>
        <dbReference type="EMBL" id="CAK9261397.1"/>
    </source>
</evidence>
<dbReference type="InterPro" id="IPR006592">
    <property type="entry name" value="RNA_pol_N"/>
</dbReference>
<dbReference type="Gene3D" id="3.10.450.40">
    <property type="match status" value="1"/>
</dbReference>
<keyword evidence="3 6" id="KW-0548">Nucleotidyltransferase</keyword>
<feature type="compositionally biased region" description="Basic and acidic residues" evidence="7">
    <location>
        <begin position="1542"/>
        <end position="1551"/>
    </location>
</feature>
<feature type="compositionally biased region" description="Polar residues" evidence="7">
    <location>
        <begin position="1654"/>
        <end position="1663"/>
    </location>
</feature>
<feature type="compositionally biased region" description="Polar residues" evidence="7">
    <location>
        <begin position="1774"/>
        <end position="1784"/>
    </location>
</feature>
<dbReference type="Proteomes" id="UP001497444">
    <property type="component" value="Chromosome 14"/>
</dbReference>
<dbReference type="InterPro" id="IPR007081">
    <property type="entry name" value="RNA_pol_Rpb1_5"/>
</dbReference>
<reference evidence="9" key="1">
    <citation type="submission" date="2024-02" db="EMBL/GenBank/DDBJ databases">
        <authorList>
            <consortium name="ELIXIR-Norway"/>
            <consortium name="Elixir Norway"/>
        </authorList>
    </citation>
    <scope>NUCLEOTIDE SEQUENCE</scope>
</reference>
<comment type="catalytic activity">
    <reaction evidence="5 6">
        <text>RNA(n) + a ribonucleoside 5'-triphosphate = RNA(n+1) + diphosphate</text>
        <dbReference type="Rhea" id="RHEA:21248"/>
        <dbReference type="Rhea" id="RHEA-COMP:14527"/>
        <dbReference type="Rhea" id="RHEA-COMP:17342"/>
        <dbReference type="ChEBI" id="CHEBI:33019"/>
        <dbReference type="ChEBI" id="CHEBI:61557"/>
        <dbReference type="ChEBI" id="CHEBI:140395"/>
        <dbReference type="EC" id="2.7.7.6"/>
    </reaction>
</comment>
<feature type="region of interest" description="Disordered" evidence="7">
    <location>
        <begin position="1643"/>
        <end position="1820"/>
    </location>
</feature>
<dbReference type="InterPro" id="IPR007080">
    <property type="entry name" value="RNA_pol_Rpb1_1"/>
</dbReference>
<feature type="compositionally biased region" description="Basic and acidic residues" evidence="7">
    <location>
        <begin position="1508"/>
        <end position="1530"/>
    </location>
</feature>
<dbReference type="InterPro" id="IPR000722">
    <property type="entry name" value="RNA_pol_asu"/>
</dbReference>
<dbReference type="EMBL" id="OZ020109">
    <property type="protein sequence ID" value="CAK9261397.1"/>
    <property type="molecule type" value="Genomic_DNA"/>
</dbReference>
<dbReference type="InterPro" id="IPR045867">
    <property type="entry name" value="DNA-dir_RpoC_beta_prime"/>
</dbReference>